<dbReference type="Pfam" id="PF16193">
    <property type="entry name" value="AAA_assoc_2"/>
    <property type="match status" value="1"/>
</dbReference>
<evidence type="ECO:0000256" key="3">
    <source>
        <dbReference type="ARBA" id="ARBA00022705"/>
    </source>
</evidence>
<sequence>MSKKEDELLQEGFWNDEPLALKVRPKNFDEFIGQDHILAKGMPLREAIENDKLYSCILYGPPGCGKTSLAEVIKNLTKKEFKHFSAATQGVGDLKPLMDHASELFQKTGIPTVIFVDEIHRFNKSQQDTLLQSVESGGVILVGATTENPSFEINPALLSRCRVFIFKPLTKNSITEILKRALKDEKIFFDESAIESIAELSGGDARSALNMAQELLELSNNKNISEIKGEDVEKILQRAIPRYRKHADEHYDFISALHKSMRGSDPDAAVYYLAKMLEAGEDPLYIARRVVRFASEDVGLADPKALSIAIDAYQASHFIGMPECTTALTEAVIYCSVAPKSNSLYTAYIEASKEARANPFEEVPFKIRNAPTEFMKEMGYSKGYIYPHDVKDAFLVENYLPDRLKGKVFYNPTSRGLEIKIKEKLENLWKGFKRWENKN</sequence>
<dbReference type="FunFam" id="1.20.272.10:FF:000001">
    <property type="entry name" value="Putative AAA family ATPase"/>
    <property type="match status" value="1"/>
</dbReference>
<feature type="domain" description="AAA+ ATPase" evidence="6">
    <location>
        <begin position="52"/>
        <end position="169"/>
    </location>
</feature>
<dbReference type="AlphaFoldDB" id="A0A7V3VSX1"/>
<evidence type="ECO:0000313" key="7">
    <source>
        <dbReference type="EMBL" id="HGE74836.1"/>
    </source>
</evidence>
<organism evidence="7">
    <name type="scientific">Mesoaciditoga lauensis</name>
    <dbReference type="NCBI Taxonomy" id="1495039"/>
    <lineage>
        <taxon>Bacteria</taxon>
        <taxon>Thermotogati</taxon>
        <taxon>Thermotogota</taxon>
        <taxon>Thermotogae</taxon>
        <taxon>Mesoaciditogales</taxon>
        <taxon>Mesoaciditogaceae</taxon>
        <taxon>Mesoaciditoga</taxon>
    </lineage>
</organism>
<dbReference type="Gene3D" id="1.10.8.60">
    <property type="match status" value="1"/>
</dbReference>
<dbReference type="CDD" id="cd18139">
    <property type="entry name" value="HLD_clamp_RarA"/>
    <property type="match status" value="1"/>
</dbReference>
<comment type="function">
    <text evidence="1">DNA-dependent ATPase that plays important roles in cellular responses to stalled DNA replication processes.</text>
</comment>
<proteinExistence type="inferred from homology"/>
<evidence type="ECO:0000259" key="6">
    <source>
        <dbReference type="SMART" id="SM00382"/>
    </source>
</evidence>
<name>A0A7V3VSX1_9BACT</name>
<keyword evidence="4" id="KW-0547">Nucleotide-binding</keyword>
<gene>
    <name evidence="7" type="ORF">ENX73_01765</name>
</gene>
<evidence type="ECO:0000256" key="4">
    <source>
        <dbReference type="ARBA" id="ARBA00022741"/>
    </source>
</evidence>
<keyword evidence="3" id="KW-0235">DNA replication</keyword>
<dbReference type="GO" id="GO:0017116">
    <property type="term" value="F:single-stranded DNA helicase activity"/>
    <property type="evidence" value="ECO:0007669"/>
    <property type="project" value="TreeGrafter"/>
</dbReference>
<dbReference type="SMART" id="SM00382">
    <property type="entry name" value="AAA"/>
    <property type="match status" value="1"/>
</dbReference>
<accession>A0A7V3VSX1</accession>
<dbReference type="EMBL" id="DTPE01000075">
    <property type="protein sequence ID" value="HGE74836.1"/>
    <property type="molecule type" value="Genomic_DNA"/>
</dbReference>
<protein>
    <submittedName>
        <fullName evidence="7">Replication-associated recombination protein A</fullName>
    </submittedName>
</protein>
<dbReference type="GO" id="GO:0006261">
    <property type="term" value="P:DNA-templated DNA replication"/>
    <property type="evidence" value="ECO:0007669"/>
    <property type="project" value="TreeGrafter"/>
</dbReference>
<dbReference type="PANTHER" id="PTHR13779:SF7">
    <property type="entry name" value="ATPASE WRNIP1"/>
    <property type="match status" value="1"/>
</dbReference>
<dbReference type="SUPFAM" id="SSF52540">
    <property type="entry name" value="P-loop containing nucleoside triphosphate hydrolases"/>
    <property type="match status" value="1"/>
</dbReference>
<dbReference type="Pfam" id="PF00004">
    <property type="entry name" value="AAA"/>
    <property type="match status" value="1"/>
</dbReference>
<dbReference type="GO" id="GO:0008047">
    <property type="term" value="F:enzyme activator activity"/>
    <property type="evidence" value="ECO:0007669"/>
    <property type="project" value="TreeGrafter"/>
</dbReference>
<dbReference type="Pfam" id="PF12002">
    <property type="entry name" value="MgsA_C"/>
    <property type="match status" value="1"/>
</dbReference>
<reference evidence="7" key="1">
    <citation type="journal article" date="2020" name="mSystems">
        <title>Genome- and Community-Level Interaction Insights into Carbon Utilization and Element Cycling Functions of Hydrothermarchaeota in Hydrothermal Sediment.</title>
        <authorList>
            <person name="Zhou Z."/>
            <person name="Liu Y."/>
            <person name="Xu W."/>
            <person name="Pan J."/>
            <person name="Luo Z.H."/>
            <person name="Li M."/>
        </authorList>
    </citation>
    <scope>NUCLEOTIDE SEQUENCE [LARGE SCALE GENOMIC DNA]</scope>
    <source>
        <strain evidence="7">SpSt-966</strain>
    </source>
</reference>
<dbReference type="CDD" id="cd00009">
    <property type="entry name" value="AAA"/>
    <property type="match status" value="1"/>
</dbReference>
<keyword evidence="5" id="KW-0067">ATP-binding</keyword>
<dbReference type="InterPro" id="IPR021886">
    <property type="entry name" value="MgsA_C"/>
</dbReference>
<dbReference type="Gene3D" id="1.20.272.10">
    <property type="match status" value="1"/>
</dbReference>
<dbReference type="InterPro" id="IPR032423">
    <property type="entry name" value="AAA_assoc_2"/>
</dbReference>
<dbReference type="PANTHER" id="PTHR13779">
    <property type="entry name" value="WERNER HELICASE-INTERACTING PROTEIN 1 FAMILY MEMBER"/>
    <property type="match status" value="1"/>
</dbReference>
<dbReference type="SUPFAM" id="SSF48019">
    <property type="entry name" value="post-AAA+ oligomerization domain-like"/>
    <property type="match status" value="1"/>
</dbReference>
<dbReference type="InterPro" id="IPR008921">
    <property type="entry name" value="DNA_pol3_clamp-load_cplx_C"/>
</dbReference>
<dbReference type="InterPro" id="IPR003959">
    <property type="entry name" value="ATPase_AAA_core"/>
</dbReference>
<dbReference type="FunFam" id="3.40.50.300:FF:000137">
    <property type="entry name" value="Replication-associated recombination protein A"/>
    <property type="match status" value="1"/>
</dbReference>
<dbReference type="InterPro" id="IPR027417">
    <property type="entry name" value="P-loop_NTPase"/>
</dbReference>
<dbReference type="InterPro" id="IPR051314">
    <property type="entry name" value="AAA_ATPase_RarA/MGS1/WRNIP1"/>
</dbReference>
<dbReference type="GO" id="GO:0000731">
    <property type="term" value="P:DNA synthesis involved in DNA repair"/>
    <property type="evidence" value="ECO:0007669"/>
    <property type="project" value="TreeGrafter"/>
</dbReference>
<evidence type="ECO:0000256" key="2">
    <source>
        <dbReference type="ARBA" id="ARBA00008959"/>
    </source>
</evidence>
<dbReference type="Gene3D" id="1.10.3710.10">
    <property type="entry name" value="DNA polymerase III clamp loader subunits, C-terminal domain"/>
    <property type="match status" value="1"/>
</dbReference>
<dbReference type="Gene3D" id="3.40.50.300">
    <property type="entry name" value="P-loop containing nucleotide triphosphate hydrolases"/>
    <property type="match status" value="1"/>
</dbReference>
<dbReference type="GO" id="GO:0005524">
    <property type="term" value="F:ATP binding"/>
    <property type="evidence" value="ECO:0007669"/>
    <property type="project" value="UniProtKB-KW"/>
</dbReference>
<dbReference type="GO" id="GO:0016887">
    <property type="term" value="F:ATP hydrolysis activity"/>
    <property type="evidence" value="ECO:0007669"/>
    <property type="project" value="InterPro"/>
</dbReference>
<comment type="similarity">
    <text evidence="2">Belongs to the AAA ATPase family. RarA/MGS1/WRNIP1 subfamily.</text>
</comment>
<comment type="caution">
    <text evidence="7">The sequence shown here is derived from an EMBL/GenBank/DDBJ whole genome shotgun (WGS) entry which is preliminary data.</text>
</comment>
<evidence type="ECO:0000256" key="1">
    <source>
        <dbReference type="ARBA" id="ARBA00002393"/>
    </source>
</evidence>
<evidence type="ECO:0000256" key="5">
    <source>
        <dbReference type="ARBA" id="ARBA00022840"/>
    </source>
</evidence>
<dbReference type="GO" id="GO:0003677">
    <property type="term" value="F:DNA binding"/>
    <property type="evidence" value="ECO:0007669"/>
    <property type="project" value="InterPro"/>
</dbReference>
<dbReference type="InterPro" id="IPR003593">
    <property type="entry name" value="AAA+_ATPase"/>
</dbReference>